<sequence length="152" mass="16680">LCHTSAPTSTLLPSKRITCRGASCSSETQCSTHSSRLVLSAGADASAQTSPYMCCCKFKVLFESCLVLCALSGALLFAFYVYMFSKFVFEMVITAFAIIIPLYTIWVEKKRHTNDLFLIGVVLIGYGIYIAFKTLLFTSLYFTAGQESGKNA</sequence>
<keyword evidence="1" id="KW-1133">Transmembrane helix</keyword>
<feature type="transmembrane region" description="Helical" evidence="1">
    <location>
        <begin position="118"/>
        <end position="142"/>
    </location>
</feature>
<dbReference type="AlphaFoldDB" id="A0A0B1TB45"/>
<accession>A0A0B1TB45</accession>
<keyword evidence="1" id="KW-0472">Membrane</keyword>
<feature type="transmembrane region" description="Helical" evidence="1">
    <location>
        <begin position="87"/>
        <end position="106"/>
    </location>
</feature>
<keyword evidence="3" id="KW-1185">Reference proteome</keyword>
<reference evidence="2 3" key="1">
    <citation type="submission" date="2014-03" db="EMBL/GenBank/DDBJ databases">
        <title>Draft genome of the hookworm Oesophagostomum dentatum.</title>
        <authorList>
            <person name="Mitreva M."/>
        </authorList>
    </citation>
    <scope>NUCLEOTIDE SEQUENCE [LARGE SCALE GENOMIC DNA]</scope>
    <source>
        <strain evidence="2 3">OD-Hann</strain>
    </source>
</reference>
<feature type="transmembrane region" description="Helical" evidence="1">
    <location>
        <begin position="60"/>
        <end position="81"/>
    </location>
</feature>
<protein>
    <submittedName>
        <fullName evidence="2">Uncharacterized protein</fullName>
    </submittedName>
</protein>
<evidence type="ECO:0000256" key="1">
    <source>
        <dbReference type="SAM" id="Phobius"/>
    </source>
</evidence>
<proteinExistence type="predicted"/>
<organism evidence="2 3">
    <name type="scientific">Oesophagostomum dentatum</name>
    <name type="common">Nodular worm</name>
    <dbReference type="NCBI Taxonomy" id="61180"/>
    <lineage>
        <taxon>Eukaryota</taxon>
        <taxon>Metazoa</taxon>
        <taxon>Ecdysozoa</taxon>
        <taxon>Nematoda</taxon>
        <taxon>Chromadorea</taxon>
        <taxon>Rhabditida</taxon>
        <taxon>Rhabditina</taxon>
        <taxon>Rhabditomorpha</taxon>
        <taxon>Strongyloidea</taxon>
        <taxon>Strongylidae</taxon>
        <taxon>Oesophagostomum</taxon>
    </lineage>
</organism>
<keyword evidence="1" id="KW-0812">Transmembrane</keyword>
<name>A0A0B1TB45_OESDE</name>
<evidence type="ECO:0000313" key="3">
    <source>
        <dbReference type="Proteomes" id="UP000053660"/>
    </source>
</evidence>
<gene>
    <name evidence="2" type="ORF">OESDEN_05285</name>
</gene>
<dbReference type="EMBL" id="KN550204">
    <property type="protein sequence ID" value="KHJ94778.1"/>
    <property type="molecule type" value="Genomic_DNA"/>
</dbReference>
<feature type="non-terminal residue" evidence="2">
    <location>
        <position position="1"/>
    </location>
</feature>
<dbReference type="Proteomes" id="UP000053660">
    <property type="component" value="Unassembled WGS sequence"/>
</dbReference>
<evidence type="ECO:0000313" key="2">
    <source>
        <dbReference type="EMBL" id="KHJ94778.1"/>
    </source>
</evidence>